<proteinExistence type="predicted"/>
<dbReference type="Proteomes" id="UP000244523">
    <property type="component" value="Unassembled WGS sequence"/>
</dbReference>
<protein>
    <submittedName>
        <fullName evidence="1">Uncharacterized protein</fullName>
    </submittedName>
</protein>
<sequence length="95" mass="10392">MTVSEYSDASRDDQADTIGMNLNAIHNYYTSNQLNDQAQCMMDLYKPAVEGGAPVLMHRILDGIDAARNDQKVSNVIITVVEKNCGQPASEEASE</sequence>
<keyword evidence="2" id="KW-1185">Reference proteome</keyword>
<comment type="caution">
    <text evidence="1">The sequence shown here is derived from an EMBL/GenBank/DDBJ whole genome shotgun (WGS) entry which is preliminary data.</text>
</comment>
<gene>
    <name evidence="1" type="ORF">C8N45_1119</name>
</gene>
<name>A0A2T6KAY6_9RHOB</name>
<organism evidence="1 2">
    <name type="scientific">Yoonia sediminilitoris</name>
    <dbReference type="NCBI Taxonomy" id="1286148"/>
    <lineage>
        <taxon>Bacteria</taxon>
        <taxon>Pseudomonadati</taxon>
        <taxon>Pseudomonadota</taxon>
        <taxon>Alphaproteobacteria</taxon>
        <taxon>Rhodobacterales</taxon>
        <taxon>Paracoccaceae</taxon>
        <taxon>Yoonia</taxon>
    </lineage>
</organism>
<dbReference type="AlphaFoldDB" id="A0A2T6KAY6"/>
<evidence type="ECO:0000313" key="1">
    <source>
        <dbReference type="EMBL" id="PUB12032.1"/>
    </source>
</evidence>
<reference evidence="1 2" key="1">
    <citation type="submission" date="2018-04" db="EMBL/GenBank/DDBJ databases">
        <title>Genomic Encyclopedia of Archaeal and Bacterial Type Strains, Phase II (KMG-II): from individual species to whole genera.</title>
        <authorList>
            <person name="Goeker M."/>
        </authorList>
    </citation>
    <scope>NUCLEOTIDE SEQUENCE [LARGE SCALE GENOMIC DNA]</scope>
    <source>
        <strain evidence="1 2">DSM 29955</strain>
    </source>
</reference>
<accession>A0A2T6KAY6</accession>
<dbReference type="EMBL" id="QBUD01000011">
    <property type="protein sequence ID" value="PUB12032.1"/>
    <property type="molecule type" value="Genomic_DNA"/>
</dbReference>
<evidence type="ECO:0000313" key="2">
    <source>
        <dbReference type="Proteomes" id="UP000244523"/>
    </source>
</evidence>